<dbReference type="InterPro" id="IPR005471">
    <property type="entry name" value="Tscrpt_reg_IclR_N"/>
</dbReference>
<accession>A0A1H9WTZ2</accession>
<dbReference type="PROSITE" id="PS51077">
    <property type="entry name" value="HTH_ICLR"/>
    <property type="match status" value="1"/>
</dbReference>
<dbReference type="EMBL" id="FOGU01000013">
    <property type="protein sequence ID" value="SES37420.1"/>
    <property type="molecule type" value="Genomic_DNA"/>
</dbReference>
<dbReference type="RefSeq" id="WP_092695974.1">
    <property type="nucleotide sequence ID" value="NZ_FOGU01000013.1"/>
</dbReference>
<organism evidence="6 7">
    <name type="scientific">Tranquillimonas rosea</name>
    <dbReference type="NCBI Taxonomy" id="641238"/>
    <lineage>
        <taxon>Bacteria</taxon>
        <taxon>Pseudomonadati</taxon>
        <taxon>Pseudomonadota</taxon>
        <taxon>Alphaproteobacteria</taxon>
        <taxon>Rhodobacterales</taxon>
        <taxon>Roseobacteraceae</taxon>
        <taxon>Tranquillimonas</taxon>
    </lineage>
</organism>
<dbReference type="FunFam" id="1.10.10.10:FF:000056">
    <property type="entry name" value="IclR family transcriptional regulator"/>
    <property type="match status" value="1"/>
</dbReference>
<keyword evidence="1" id="KW-0805">Transcription regulation</keyword>
<feature type="domain" description="IclR-ED" evidence="5">
    <location>
        <begin position="69"/>
        <end position="252"/>
    </location>
</feature>
<evidence type="ECO:0000256" key="2">
    <source>
        <dbReference type="ARBA" id="ARBA00023125"/>
    </source>
</evidence>
<keyword evidence="2" id="KW-0238">DNA-binding</keyword>
<dbReference type="GO" id="GO:0003677">
    <property type="term" value="F:DNA binding"/>
    <property type="evidence" value="ECO:0007669"/>
    <property type="project" value="UniProtKB-KW"/>
</dbReference>
<name>A0A1H9WTZ2_9RHOB</name>
<dbReference type="PANTHER" id="PTHR30136">
    <property type="entry name" value="HELIX-TURN-HELIX TRANSCRIPTIONAL REGULATOR, ICLR FAMILY"/>
    <property type="match status" value="1"/>
</dbReference>
<dbReference type="Pfam" id="PF09339">
    <property type="entry name" value="HTH_IclR"/>
    <property type="match status" value="1"/>
</dbReference>
<sequence length="253" mass="26889">MAGETVQSVARALTLLRLLAHSGDGARVSDLARDCGLAISTTHRLLTTLQAEGFALCDPTSGLWHVGQEAHSTGLAFGRRHSLAGPALPHLRQLRDATRETANVGVMRDGWLVNVGQVESREIMRAIAAPGARVPATSSGMGKAILSTWPDDAIEAHVARHGLPRLTGQSRLRLRDLMDDLHRARTQGWALDDEEHARGLRCIAAPVLGQAGEAVGALSISGLTQRLPDARIPTVGADVRQAARDLGERLSGT</sequence>
<evidence type="ECO:0000313" key="7">
    <source>
        <dbReference type="Proteomes" id="UP000198885"/>
    </source>
</evidence>
<dbReference type="InterPro" id="IPR014757">
    <property type="entry name" value="Tscrpt_reg_IclR_C"/>
</dbReference>
<dbReference type="Gene3D" id="3.30.450.40">
    <property type="match status" value="1"/>
</dbReference>
<dbReference type="STRING" id="641238.SAMN04490244_11352"/>
<dbReference type="PANTHER" id="PTHR30136:SF24">
    <property type="entry name" value="HTH-TYPE TRANSCRIPTIONAL REPRESSOR ALLR"/>
    <property type="match status" value="1"/>
</dbReference>
<dbReference type="SUPFAM" id="SSF46785">
    <property type="entry name" value="Winged helix' DNA-binding domain"/>
    <property type="match status" value="1"/>
</dbReference>
<keyword evidence="3" id="KW-0804">Transcription</keyword>
<proteinExistence type="predicted"/>
<dbReference type="Pfam" id="PF01614">
    <property type="entry name" value="IclR_C"/>
    <property type="match status" value="1"/>
</dbReference>
<gene>
    <name evidence="6" type="ORF">SAMN04490244_11352</name>
</gene>
<evidence type="ECO:0000259" key="4">
    <source>
        <dbReference type="PROSITE" id="PS51077"/>
    </source>
</evidence>
<evidence type="ECO:0000259" key="5">
    <source>
        <dbReference type="PROSITE" id="PS51078"/>
    </source>
</evidence>
<evidence type="ECO:0000256" key="3">
    <source>
        <dbReference type="ARBA" id="ARBA00023163"/>
    </source>
</evidence>
<dbReference type="SMART" id="SM00346">
    <property type="entry name" value="HTH_ICLR"/>
    <property type="match status" value="1"/>
</dbReference>
<evidence type="ECO:0000256" key="1">
    <source>
        <dbReference type="ARBA" id="ARBA00023015"/>
    </source>
</evidence>
<dbReference type="PROSITE" id="PS51078">
    <property type="entry name" value="ICLR_ED"/>
    <property type="match status" value="1"/>
</dbReference>
<dbReference type="InterPro" id="IPR036390">
    <property type="entry name" value="WH_DNA-bd_sf"/>
</dbReference>
<keyword evidence="7" id="KW-1185">Reference proteome</keyword>
<dbReference type="InterPro" id="IPR050707">
    <property type="entry name" value="HTH_MetabolicPath_Reg"/>
</dbReference>
<dbReference type="InterPro" id="IPR029016">
    <property type="entry name" value="GAF-like_dom_sf"/>
</dbReference>
<dbReference type="GO" id="GO:0003700">
    <property type="term" value="F:DNA-binding transcription factor activity"/>
    <property type="evidence" value="ECO:0007669"/>
    <property type="project" value="TreeGrafter"/>
</dbReference>
<evidence type="ECO:0000313" key="6">
    <source>
        <dbReference type="EMBL" id="SES37420.1"/>
    </source>
</evidence>
<dbReference type="GO" id="GO:0045892">
    <property type="term" value="P:negative regulation of DNA-templated transcription"/>
    <property type="evidence" value="ECO:0007669"/>
    <property type="project" value="TreeGrafter"/>
</dbReference>
<dbReference type="Proteomes" id="UP000198885">
    <property type="component" value="Unassembled WGS sequence"/>
</dbReference>
<dbReference type="InterPro" id="IPR036388">
    <property type="entry name" value="WH-like_DNA-bd_sf"/>
</dbReference>
<dbReference type="OrthoDB" id="9807558at2"/>
<protein>
    <submittedName>
        <fullName evidence="6">Transcriptional regulator, IclR family</fullName>
    </submittedName>
</protein>
<dbReference type="Gene3D" id="1.10.10.10">
    <property type="entry name" value="Winged helix-like DNA-binding domain superfamily/Winged helix DNA-binding domain"/>
    <property type="match status" value="1"/>
</dbReference>
<dbReference type="AlphaFoldDB" id="A0A1H9WTZ2"/>
<dbReference type="SUPFAM" id="SSF55781">
    <property type="entry name" value="GAF domain-like"/>
    <property type="match status" value="1"/>
</dbReference>
<feature type="domain" description="HTH iclR-type" evidence="4">
    <location>
        <begin position="6"/>
        <end position="68"/>
    </location>
</feature>
<reference evidence="6 7" key="1">
    <citation type="submission" date="2016-10" db="EMBL/GenBank/DDBJ databases">
        <authorList>
            <person name="de Groot N.N."/>
        </authorList>
    </citation>
    <scope>NUCLEOTIDE SEQUENCE [LARGE SCALE GENOMIC DNA]</scope>
    <source>
        <strain evidence="6 7">DSM 23042</strain>
    </source>
</reference>